<dbReference type="Proteomes" id="UP000694680">
    <property type="component" value="Chromosome 9"/>
</dbReference>
<feature type="domain" description="C2" evidence="3">
    <location>
        <begin position="9"/>
        <end position="127"/>
    </location>
</feature>
<dbReference type="RefSeq" id="XP_028313957.1">
    <property type="nucleotide sequence ID" value="XM_028458156.1"/>
</dbReference>
<dbReference type="Gene3D" id="2.60.40.150">
    <property type="entry name" value="C2 domain"/>
    <property type="match status" value="1"/>
</dbReference>
<feature type="signal peptide" evidence="2">
    <location>
        <begin position="1"/>
        <end position="20"/>
    </location>
</feature>
<dbReference type="CDD" id="cd00030">
    <property type="entry name" value="C2"/>
    <property type="match status" value="1"/>
</dbReference>
<dbReference type="SUPFAM" id="SSF49562">
    <property type="entry name" value="C2 domain (Calcium/lipid-binding domain, CaLB)"/>
    <property type="match status" value="1"/>
</dbReference>
<dbReference type="Ensembl" id="ENSGWIT00000054141.1">
    <property type="protein sequence ID" value="ENSGWIP00000050120.1"/>
    <property type="gene ID" value="ENSGWIG00000024398.1"/>
</dbReference>
<name>A0A8C5HWD5_GOUWI</name>
<dbReference type="InterPro" id="IPR000008">
    <property type="entry name" value="C2_dom"/>
</dbReference>
<proteinExistence type="predicted"/>
<dbReference type="OrthoDB" id="73919at2759"/>
<gene>
    <name evidence="4" type="primary">LOC114470144</name>
</gene>
<sequence>MKISIILTLLGFVFLQDSAAESCIGKTVKVVVINAHHMSGDGLSRPDPYIKITVGGETEKTKVIHNTRSPVWFEHFKFYSPNSNIMTIEVWDKDSGFRGGDDHIGTCMEEMHSNGMDYTYTECDVKHRGVVKLKYKCT</sequence>
<accession>A0A8C5HWD5</accession>
<dbReference type="InterPro" id="IPR052784">
    <property type="entry name" value="Perforin-1_pore-forming"/>
</dbReference>
<dbReference type="InterPro" id="IPR035892">
    <property type="entry name" value="C2_domain_sf"/>
</dbReference>
<dbReference type="AlphaFoldDB" id="A0A8C5HWD5"/>
<dbReference type="GO" id="GO:0001913">
    <property type="term" value="P:T cell mediated cytotoxicity"/>
    <property type="evidence" value="ECO:0007669"/>
    <property type="project" value="TreeGrafter"/>
</dbReference>
<dbReference type="GeneID" id="114470144"/>
<evidence type="ECO:0000259" key="3">
    <source>
        <dbReference type="PROSITE" id="PS50004"/>
    </source>
</evidence>
<dbReference type="SMART" id="SM00239">
    <property type="entry name" value="C2"/>
    <property type="match status" value="1"/>
</dbReference>
<reference evidence="4" key="1">
    <citation type="submission" date="2020-06" db="EMBL/GenBank/DDBJ databases">
        <authorList>
            <consortium name="Wellcome Sanger Institute Data Sharing"/>
        </authorList>
    </citation>
    <scope>NUCLEOTIDE SEQUENCE [LARGE SCALE GENOMIC DNA]</scope>
</reference>
<organism evidence="4 5">
    <name type="scientific">Gouania willdenowi</name>
    <name type="common">Blunt-snouted clingfish</name>
    <name type="synonym">Lepadogaster willdenowi</name>
    <dbReference type="NCBI Taxonomy" id="441366"/>
    <lineage>
        <taxon>Eukaryota</taxon>
        <taxon>Metazoa</taxon>
        <taxon>Chordata</taxon>
        <taxon>Craniata</taxon>
        <taxon>Vertebrata</taxon>
        <taxon>Euteleostomi</taxon>
        <taxon>Actinopterygii</taxon>
        <taxon>Neopterygii</taxon>
        <taxon>Teleostei</taxon>
        <taxon>Neoteleostei</taxon>
        <taxon>Acanthomorphata</taxon>
        <taxon>Ovalentaria</taxon>
        <taxon>Blenniimorphae</taxon>
        <taxon>Blenniiformes</taxon>
        <taxon>Gobiesocoidei</taxon>
        <taxon>Gobiesocidae</taxon>
        <taxon>Gobiesocinae</taxon>
        <taxon>Gouania</taxon>
    </lineage>
</organism>
<dbReference type="PROSITE" id="PS50004">
    <property type="entry name" value="C2"/>
    <property type="match status" value="1"/>
</dbReference>
<dbReference type="GO" id="GO:0022829">
    <property type="term" value="F:wide pore channel activity"/>
    <property type="evidence" value="ECO:0007669"/>
    <property type="project" value="TreeGrafter"/>
</dbReference>
<evidence type="ECO:0000313" key="5">
    <source>
        <dbReference type="Proteomes" id="UP000694680"/>
    </source>
</evidence>
<dbReference type="GO" id="GO:0001771">
    <property type="term" value="P:immunological synapse formation"/>
    <property type="evidence" value="ECO:0007669"/>
    <property type="project" value="TreeGrafter"/>
</dbReference>
<dbReference type="Pfam" id="PF00168">
    <property type="entry name" value="C2"/>
    <property type="match status" value="1"/>
</dbReference>
<dbReference type="PANTHER" id="PTHR46096:SF3">
    <property type="entry name" value="PERFORIN-1"/>
    <property type="match status" value="1"/>
</dbReference>
<dbReference type="GO" id="GO:0016020">
    <property type="term" value="C:membrane"/>
    <property type="evidence" value="ECO:0007669"/>
    <property type="project" value="TreeGrafter"/>
</dbReference>
<evidence type="ECO:0000256" key="2">
    <source>
        <dbReference type="SAM" id="SignalP"/>
    </source>
</evidence>
<keyword evidence="5" id="KW-1185">Reference proteome</keyword>
<evidence type="ECO:0000256" key="1">
    <source>
        <dbReference type="ARBA" id="ARBA00022729"/>
    </source>
</evidence>
<evidence type="ECO:0000313" key="4">
    <source>
        <dbReference type="Ensembl" id="ENSGWIP00000050120.1"/>
    </source>
</evidence>
<dbReference type="PANTHER" id="PTHR46096">
    <property type="entry name" value="PERFORIN-1"/>
    <property type="match status" value="1"/>
</dbReference>
<protein>
    <submittedName>
        <fullName evidence="4">Perforin-1-like</fullName>
    </submittedName>
</protein>
<keyword evidence="1 2" id="KW-0732">Signal</keyword>
<feature type="chain" id="PRO_5034703130" evidence="2">
    <location>
        <begin position="21"/>
        <end position="138"/>
    </location>
</feature>
<dbReference type="GO" id="GO:0051607">
    <property type="term" value="P:defense response to virus"/>
    <property type="evidence" value="ECO:0007669"/>
    <property type="project" value="TreeGrafter"/>
</dbReference>
<reference evidence="4" key="3">
    <citation type="submission" date="2025-09" db="UniProtKB">
        <authorList>
            <consortium name="Ensembl"/>
        </authorList>
    </citation>
    <scope>IDENTIFICATION</scope>
</reference>
<reference evidence="4" key="2">
    <citation type="submission" date="2025-08" db="UniProtKB">
        <authorList>
            <consortium name="Ensembl"/>
        </authorList>
    </citation>
    <scope>IDENTIFICATION</scope>
</reference>